<gene>
    <name evidence="1" type="ORF">Vadar_013638</name>
</gene>
<evidence type="ECO:0000313" key="1">
    <source>
        <dbReference type="EMBL" id="KAH7857526.1"/>
    </source>
</evidence>
<comment type="caution">
    <text evidence="1">The sequence shown here is derived from an EMBL/GenBank/DDBJ whole genome shotgun (WGS) entry which is preliminary data.</text>
</comment>
<organism evidence="1 2">
    <name type="scientific">Vaccinium darrowii</name>
    <dbReference type="NCBI Taxonomy" id="229202"/>
    <lineage>
        <taxon>Eukaryota</taxon>
        <taxon>Viridiplantae</taxon>
        <taxon>Streptophyta</taxon>
        <taxon>Embryophyta</taxon>
        <taxon>Tracheophyta</taxon>
        <taxon>Spermatophyta</taxon>
        <taxon>Magnoliopsida</taxon>
        <taxon>eudicotyledons</taxon>
        <taxon>Gunneridae</taxon>
        <taxon>Pentapetalae</taxon>
        <taxon>asterids</taxon>
        <taxon>Ericales</taxon>
        <taxon>Ericaceae</taxon>
        <taxon>Vaccinioideae</taxon>
        <taxon>Vaccinieae</taxon>
        <taxon>Vaccinium</taxon>
    </lineage>
</organism>
<proteinExistence type="predicted"/>
<dbReference type="Proteomes" id="UP000828048">
    <property type="component" value="Chromosome 3"/>
</dbReference>
<protein>
    <submittedName>
        <fullName evidence="1">Uncharacterized protein</fullName>
    </submittedName>
</protein>
<accession>A0ACB7YUZ2</accession>
<keyword evidence="2" id="KW-1185">Reference proteome</keyword>
<name>A0ACB7YUZ2_9ERIC</name>
<reference evidence="1 2" key="1">
    <citation type="journal article" date="2021" name="Hortic Res">
        <title>High-quality reference genome and annotation aids understanding of berry development for evergreen blueberry (Vaccinium darrowii).</title>
        <authorList>
            <person name="Yu J."/>
            <person name="Hulse-Kemp A.M."/>
            <person name="Babiker E."/>
            <person name="Staton M."/>
        </authorList>
    </citation>
    <scope>NUCLEOTIDE SEQUENCE [LARGE SCALE GENOMIC DNA]</scope>
    <source>
        <strain evidence="2">cv. NJ 8807/NJ 8810</strain>
        <tissue evidence="1">Young leaf</tissue>
    </source>
</reference>
<evidence type="ECO:0000313" key="2">
    <source>
        <dbReference type="Proteomes" id="UP000828048"/>
    </source>
</evidence>
<dbReference type="EMBL" id="CM037153">
    <property type="protein sequence ID" value="KAH7857526.1"/>
    <property type="molecule type" value="Genomic_DNA"/>
</dbReference>
<sequence>MELQQCIHDDPLIFEEEHQQDGAEVSCYGCNQTISGPCYFCRKCNHFFLHKVCAELPKKMENPKHPQHPLDLLSRPPCSQSSSDQLPCECGVCGQPCKSFTYSCSLCEFNVDVMCALMEHKIEHKFHDHLLTPLLRPTLFLCDACGARHEGTSYKCRTCKFWVNQKCASLPSTMDRSEYHVHKHPLSLTYSFPYERFRFTAYCKVCFKEIERGNWAYVCVDCKYFAHVNCLTKPQPRRKPLSAPRPPPLPPPLGRLADLFLPLPEESISLTTHFMKKFQKSERSTKIDHVRHHHLLFFVEKHINDESSASGKPIACSVCAQPVLAPYYHCFKCKFTLHECCAKIPIELQHPIHSDHPLLLNRWRSKYPGPPGLLPICQVCNMSCNGVSYGCVACDFFLDFYCASLLGTIKHRAHRHVLTLQEATDVLCSACHETFSGVGLVCKICEFGLHTRCALLPLATHNKYDRHAFSLLYFGTDDDYYCEICEKEINLNCWFYNCDDCRRSLHTKCIRLVSSLPQHVITHEAHVHTLALQKTSTVRCAACKHKCYGFGYVCEKNCKFTLHTRCASLPQTVEHRYDKHLYFLKYSAEHVKQGYWYCEICGIAINVDCWFYSCGDCNKYLHPLCVQFVDKKKLKIRDKVSLGVHQHLLTVVEHPKDINPCNICGELVKDWCLQCAQCTFVLHKSCAYNAANKLIALLQKDGKLEPQQYTARRNANPKMIESTIRDVKETSAGANSSLAVG</sequence>